<name>A0AAV7IWA4_COTGL</name>
<keyword evidence="1" id="KW-1133">Transmembrane helix</keyword>
<organism evidence="2 3">
    <name type="scientific">Cotesia glomerata</name>
    <name type="common">Lepidopteran parasitic wasp</name>
    <name type="synonym">Apanteles glomeratus</name>
    <dbReference type="NCBI Taxonomy" id="32391"/>
    <lineage>
        <taxon>Eukaryota</taxon>
        <taxon>Metazoa</taxon>
        <taxon>Ecdysozoa</taxon>
        <taxon>Arthropoda</taxon>
        <taxon>Hexapoda</taxon>
        <taxon>Insecta</taxon>
        <taxon>Pterygota</taxon>
        <taxon>Neoptera</taxon>
        <taxon>Endopterygota</taxon>
        <taxon>Hymenoptera</taxon>
        <taxon>Apocrita</taxon>
        <taxon>Ichneumonoidea</taxon>
        <taxon>Braconidae</taxon>
        <taxon>Microgastrinae</taxon>
        <taxon>Cotesia</taxon>
    </lineage>
</organism>
<keyword evidence="3" id="KW-1185">Reference proteome</keyword>
<reference evidence="2 3" key="1">
    <citation type="journal article" date="2021" name="J. Hered.">
        <title>A chromosome-level genome assembly of the parasitoid wasp, Cotesia glomerata (Hymenoptera: Braconidae).</title>
        <authorList>
            <person name="Pinto B.J."/>
            <person name="Weis J.J."/>
            <person name="Gamble T."/>
            <person name="Ode P.J."/>
            <person name="Paul R."/>
            <person name="Zaspel J.M."/>
        </authorList>
    </citation>
    <scope>NUCLEOTIDE SEQUENCE [LARGE SCALE GENOMIC DNA]</scope>
    <source>
        <strain evidence="2">CgM1</strain>
    </source>
</reference>
<comment type="caution">
    <text evidence="2">The sequence shown here is derived from an EMBL/GenBank/DDBJ whole genome shotgun (WGS) entry which is preliminary data.</text>
</comment>
<feature type="transmembrane region" description="Helical" evidence="1">
    <location>
        <begin position="52"/>
        <end position="69"/>
    </location>
</feature>
<keyword evidence="1" id="KW-0472">Membrane</keyword>
<accession>A0AAV7IWA4</accession>
<evidence type="ECO:0000256" key="1">
    <source>
        <dbReference type="SAM" id="Phobius"/>
    </source>
</evidence>
<dbReference type="AlphaFoldDB" id="A0AAV7IWA4"/>
<proteinExistence type="predicted"/>
<evidence type="ECO:0000313" key="3">
    <source>
        <dbReference type="Proteomes" id="UP000826195"/>
    </source>
</evidence>
<dbReference type="Proteomes" id="UP000826195">
    <property type="component" value="Unassembled WGS sequence"/>
</dbReference>
<sequence>MIANRNIKLNTLIDGETIRNVLNHAWGNVWNFFNSVGKDLIGKVSRQKMMKVLLRILTFFTLLPVVVTNDSSSIQTIPLQSGLLFEEVDNIRFNQEIEFYIGKIFSELRTLDITTKDSIPKFTILEKMKFESYSKKIDKFNLPENTSHHSQNNKTFLLSKDTQF</sequence>
<gene>
    <name evidence="2" type="ORF">KQX54_011918</name>
</gene>
<evidence type="ECO:0000313" key="2">
    <source>
        <dbReference type="EMBL" id="KAH0561057.1"/>
    </source>
</evidence>
<keyword evidence="1" id="KW-0812">Transmembrane</keyword>
<dbReference type="EMBL" id="JAHXZJ010000374">
    <property type="protein sequence ID" value="KAH0561057.1"/>
    <property type="molecule type" value="Genomic_DNA"/>
</dbReference>
<protein>
    <submittedName>
        <fullName evidence="2">Uncharacterized protein</fullName>
    </submittedName>
</protein>